<dbReference type="KEGG" id="dzi:111285875"/>
<dbReference type="Pfam" id="PF00646">
    <property type="entry name" value="F-box"/>
    <property type="match status" value="1"/>
</dbReference>
<name>A0A6P5XSS0_DURZI</name>
<dbReference type="RefSeq" id="XP_022731254.1">
    <property type="nucleotide sequence ID" value="XM_022875519.1"/>
</dbReference>
<dbReference type="SMART" id="SM00256">
    <property type="entry name" value="FBOX"/>
    <property type="match status" value="1"/>
</dbReference>
<keyword evidence="2" id="KW-1185">Reference proteome</keyword>
<organism evidence="2 5">
    <name type="scientific">Durio zibethinus</name>
    <name type="common">Durian</name>
    <dbReference type="NCBI Taxonomy" id="66656"/>
    <lineage>
        <taxon>Eukaryota</taxon>
        <taxon>Viridiplantae</taxon>
        <taxon>Streptophyta</taxon>
        <taxon>Embryophyta</taxon>
        <taxon>Tracheophyta</taxon>
        <taxon>Spermatophyta</taxon>
        <taxon>Magnoliopsida</taxon>
        <taxon>eudicotyledons</taxon>
        <taxon>Gunneridae</taxon>
        <taxon>Pentapetalae</taxon>
        <taxon>rosids</taxon>
        <taxon>malvids</taxon>
        <taxon>Malvales</taxon>
        <taxon>Malvaceae</taxon>
        <taxon>Helicteroideae</taxon>
        <taxon>Durio</taxon>
    </lineage>
</organism>
<dbReference type="InterPro" id="IPR050796">
    <property type="entry name" value="SCF_F-box_component"/>
</dbReference>
<evidence type="ECO:0000259" key="1">
    <source>
        <dbReference type="SMART" id="SM00256"/>
    </source>
</evidence>
<proteinExistence type="predicted"/>
<dbReference type="NCBIfam" id="TIGR01640">
    <property type="entry name" value="F_box_assoc_1"/>
    <property type="match status" value="1"/>
</dbReference>
<reference evidence="3 4" key="1">
    <citation type="submission" date="2025-04" db="UniProtKB">
        <authorList>
            <consortium name="RefSeq"/>
        </authorList>
    </citation>
    <scope>IDENTIFICATION</scope>
    <source>
        <tissue evidence="3 4">Fruit stalk</tissue>
    </source>
</reference>
<evidence type="ECO:0000313" key="4">
    <source>
        <dbReference type="RefSeq" id="XP_022731254.1"/>
    </source>
</evidence>
<sequence length="392" mass="45078">MCSLSPDLIPEILCRVGVEDLLRFRCVSKPWCSLINSPDFIKLQLSYSLSTNTNLSLILRSSYLFSVNFDSLQTAQKLYHPLDENDEGEGTEILGSCNGLLALCNGEEEICLWNPSTRKSLMLPVTEIEFPPWFCCAHFIVYGLGYDPVSDDYKLVRMVQFYGKYVDSFASEVKVFSLKTNSWRRIKDFPFYLKYKRAYGILANNALHWVVSKKPESDTESFVVAFDLGTEEYRVVQLPDCLDKGFHMNVKALGGCLCMIANYWKPYVVDIWMMKEYWVKESWTKLLSVKQTEVALCFDFVLPLAYSRCGDKILLNRDDEKFVWYDLRRKRVKNVKIQGAPSSFEAEMLVGSLVPLNGNGAMLNKKKQTDKKKQKKNKKGNDFLSQGFHLVL</sequence>
<evidence type="ECO:0000313" key="3">
    <source>
        <dbReference type="RefSeq" id="XP_022731253.1"/>
    </source>
</evidence>
<dbReference type="InterPro" id="IPR011043">
    <property type="entry name" value="Gal_Oxase/kelch_b-propeller"/>
</dbReference>
<accession>A0A6P5XSS0</accession>
<dbReference type="SUPFAM" id="SSF81383">
    <property type="entry name" value="F-box domain"/>
    <property type="match status" value="1"/>
</dbReference>
<dbReference type="PANTHER" id="PTHR31672">
    <property type="entry name" value="BNACNNG10540D PROTEIN"/>
    <property type="match status" value="1"/>
</dbReference>
<evidence type="ECO:0000313" key="5">
    <source>
        <dbReference type="RefSeq" id="XP_022731255.1"/>
    </source>
</evidence>
<dbReference type="InterPro" id="IPR036047">
    <property type="entry name" value="F-box-like_dom_sf"/>
</dbReference>
<dbReference type="RefSeq" id="XP_022731255.1">
    <property type="nucleotide sequence ID" value="XM_022875520.1"/>
</dbReference>
<dbReference type="RefSeq" id="XP_022731253.1">
    <property type="nucleotide sequence ID" value="XM_022875518.1"/>
</dbReference>
<dbReference type="Proteomes" id="UP000515121">
    <property type="component" value="Unplaced"/>
</dbReference>
<protein>
    <submittedName>
        <fullName evidence="3 4">F-box protein CPR30-like</fullName>
    </submittedName>
</protein>
<dbReference type="InterPro" id="IPR017451">
    <property type="entry name" value="F-box-assoc_interact_dom"/>
</dbReference>
<dbReference type="OrthoDB" id="591557at2759"/>
<feature type="domain" description="F-box" evidence="1">
    <location>
        <begin position="4"/>
        <end position="44"/>
    </location>
</feature>
<evidence type="ECO:0000313" key="2">
    <source>
        <dbReference type="Proteomes" id="UP000515121"/>
    </source>
</evidence>
<dbReference type="AlphaFoldDB" id="A0A6P5XSS0"/>
<dbReference type="InterPro" id="IPR001810">
    <property type="entry name" value="F-box_dom"/>
</dbReference>
<gene>
    <name evidence="3 4 5" type="primary">LOC111285875</name>
</gene>
<dbReference type="GeneID" id="111285875"/>
<dbReference type="PANTHER" id="PTHR31672:SF13">
    <property type="entry name" value="F-BOX PROTEIN CPR30-LIKE"/>
    <property type="match status" value="1"/>
</dbReference>
<dbReference type="CDD" id="cd22157">
    <property type="entry name" value="F-box_AtFBW1-like"/>
    <property type="match status" value="1"/>
</dbReference>
<dbReference type="SUPFAM" id="SSF50965">
    <property type="entry name" value="Galactose oxidase, central domain"/>
    <property type="match status" value="1"/>
</dbReference>
<dbReference type="Pfam" id="PF08268">
    <property type="entry name" value="FBA_3"/>
    <property type="match status" value="1"/>
</dbReference>
<dbReference type="InterPro" id="IPR013187">
    <property type="entry name" value="F-box-assoc_dom_typ3"/>
</dbReference>